<dbReference type="PANTHER" id="PTHR12526">
    <property type="entry name" value="GLYCOSYLTRANSFERASE"/>
    <property type="match status" value="1"/>
</dbReference>
<organism evidence="2 3">
    <name type="scientific">Catenovulum maritimum</name>
    <dbReference type="NCBI Taxonomy" id="1513271"/>
    <lineage>
        <taxon>Bacteria</taxon>
        <taxon>Pseudomonadati</taxon>
        <taxon>Pseudomonadota</taxon>
        <taxon>Gammaproteobacteria</taxon>
        <taxon>Alteromonadales</taxon>
        <taxon>Alteromonadaceae</taxon>
        <taxon>Catenovulum</taxon>
    </lineage>
</organism>
<evidence type="ECO:0000259" key="1">
    <source>
        <dbReference type="Pfam" id="PF00534"/>
    </source>
</evidence>
<keyword evidence="3" id="KW-1185">Reference proteome</keyword>
<feature type="domain" description="Glycosyl transferase family 1" evidence="1">
    <location>
        <begin position="171"/>
        <end position="316"/>
    </location>
</feature>
<dbReference type="InterPro" id="IPR001296">
    <property type="entry name" value="Glyco_trans_1"/>
</dbReference>
<dbReference type="SUPFAM" id="SSF53756">
    <property type="entry name" value="UDP-Glycosyltransferase/glycogen phosphorylase"/>
    <property type="match status" value="1"/>
</dbReference>
<reference evidence="2 3" key="1">
    <citation type="submission" date="2015-04" db="EMBL/GenBank/DDBJ databases">
        <title>Draft Genome Sequence of the Novel Agar-Digesting Marine Bacterium Q1.</title>
        <authorList>
            <person name="Li Y."/>
            <person name="Li D."/>
            <person name="Chen G."/>
            <person name="Du Z."/>
        </authorList>
    </citation>
    <scope>NUCLEOTIDE SEQUENCE [LARGE SCALE GENOMIC DNA]</scope>
    <source>
        <strain evidence="2 3">Q1</strain>
    </source>
</reference>
<dbReference type="EMBL" id="LAZL01000003">
    <property type="protein sequence ID" value="KMT66495.1"/>
    <property type="molecule type" value="Genomic_DNA"/>
</dbReference>
<proteinExistence type="predicted"/>
<dbReference type="Gene3D" id="3.40.50.2000">
    <property type="entry name" value="Glycogen Phosphorylase B"/>
    <property type="match status" value="2"/>
</dbReference>
<dbReference type="AlphaFoldDB" id="A0A0J8GUN9"/>
<dbReference type="RefSeq" id="WP_048689387.1">
    <property type="nucleotide sequence ID" value="NZ_KQ130483.1"/>
</dbReference>
<dbReference type="STRING" id="1513271.XM47_02850"/>
<dbReference type="GO" id="GO:0016757">
    <property type="term" value="F:glycosyltransferase activity"/>
    <property type="evidence" value="ECO:0007669"/>
    <property type="project" value="InterPro"/>
</dbReference>
<comment type="caution">
    <text evidence="2">The sequence shown here is derived from an EMBL/GenBank/DDBJ whole genome shotgun (WGS) entry which is preliminary data.</text>
</comment>
<name>A0A0J8GUN9_9ALTE</name>
<evidence type="ECO:0000313" key="3">
    <source>
        <dbReference type="Proteomes" id="UP000037600"/>
    </source>
</evidence>
<dbReference type="PATRIC" id="fig|1513271.3.peg.596"/>
<dbReference type="PANTHER" id="PTHR12526:SF637">
    <property type="entry name" value="GLYCOSYLTRANSFERASE EPSF-RELATED"/>
    <property type="match status" value="1"/>
</dbReference>
<accession>A0A0J8GUN9</accession>
<dbReference type="Proteomes" id="UP000037600">
    <property type="component" value="Unassembled WGS sequence"/>
</dbReference>
<protein>
    <recommendedName>
        <fullName evidence="1">Glycosyl transferase family 1 domain-containing protein</fullName>
    </recommendedName>
</protein>
<dbReference type="CDD" id="cd03801">
    <property type="entry name" value="GT4_PimA-like"/>
    <property type="match status" value="1"/>
</dbReference>
<sequence>MSPCIYHLVDTSCFAGIESSLVNHCELLQAEKINVKCIFFKYYPSNPLYSKLDKLNIEYQFIENFMNLLTFIKKLDTSDVLHTHGYKAGILGRTLSKLLNKTCVSTYHAGEQGSGKLKLYNDIDKYTAFMSTNFVVSNKLKPQLNGSSSLFNNFVLPKAFHDKKSQAITRVSFIGRLSSEKGPDIFIQLASHFQKNSKLAFNLFGDGPERHKLEKNLPNNCHIRGFTSDMDKVWHNSDILVISSREEGLPMVAIEAMMSGVLVVSTKVGQLDKLITSHKTGYLAEQISALALADCISEWLRLDNCIQQDMIRNAYKLVLKEYSGQNQAKQLKQAYCLA</sequence>
<evidence type="ECO:0000313" key="2">
    <source>
        <dbReference type="EMBL" id="KMT66495.1"/>
    </source>
</evidence>
<gene>
    <name evidence="2" type="ORF">XM47_02850</name>
</gene>
<dbReference type="Pfam" id="PF00534">
    <property type="entry name" value="Glycos_transf_1"/>
    <property type="match status" value="1"/>
</dbReference>
<dbReference type="GO" id="GO:1901135">
    <property type="term" value="P:carbohydrate derivative metabolic process"/>
    <property type="evidence" value="ECO:0007669"/>
    <property type="project" value="UniProtKB-ARBA"/>
</dbReference>
<dbReference type="OrthoDB" id="9768937at2"/>